<name>A0AAW2LPD7_SESRA</name>
<dbReference type="EMBL" id="JACGWJ010000024">
    <property type="protein sequence ID" value="KAL0321044.1"/>
    <property type="molecule type" value="Genomic_DNA"/>
</dbReference>
<dbReference type="InterPro" id="IPR012337">
    <property type="entry name" value="RNaseH-like_sf"/>
</dbReference>
<reference evidence="2" key="2">
    <citation type="journal article" date="2024" name="Plant">
        <title>Genomic evolution and insights into agronomic trait innovations of Sesamum species.</title>
        <authorList>
            <person name="Miao H."/>
            <person name="Wang L."/>
            <person name="Qu L."/>
            <person name="Liu H."/>
            <person name="Sun Y."/>
            <person name="Le M."/>
            <person name="Wang Q."/>
            <person name="Wei S."/>
            <person name="Zheng Y."/>
            <person name="Lin W."/>
            <person name="Duan Y."/>
            <person name="Cao H."/>
            <person name="Xiong S."/>
            <person name="Wang X."/>
            <person name="Wei L."/>
            <person name="Li C."/>
            <person name="Ma Q."/>
            <person name="Ju M."/>
            <person name="Zhao R."/>
            <person name="Li G."/>
            <person name="Mu C."/>
            <person name="Tian Q."/>
            <person name="Mei H."/>
            <person name="Zhang T."/>
            <person name="Gao T."/>
            <person name="Zhang H."/>
        </authorList>
    </citation>
    <scope>NUCLEOTIDE SEQUENCE</scope>
    <source>
        <strain evidence="2">G02</strain>
    </source>
</reference>
<dbReference type="GO" id="GO:0004523">
    <property type="term" value="F:RNA-DNA hybrid ribonuclease activity"/>
    <property type="evidence" value="ECO:0007669"/>
    <property type="project" value="InterPro"/>
</dbReference>
<dbReference type="AlphaFoldDB" id="A0AAW2LPD7"/>
<dbReference type="PROSITE" id="PS50879">
    <property type="entry name" value="RNASE_H_1"/>
    <property type="match status" value="1"/>
</dbReference>
<dbReference type="PANTHER" id="PTHR48475:SF2">
    <property type="entry name" value="RIBONUCLEASE H"/>
    <property type="match status" value="1"/>
</dbReference>
<proteinExistence type="predicted"/>
<dbReference type="PANTHER" id="PTHR48475">
    <property type="entry name" value="RIBONUCLEASE H"/>
    <property type="match status" value="1"/>
</dbReference>
<evidence type="ECO:0000313" key="2">
    <source>
        <dbReference type="EMBL" id="KAL0321044.1"/>
    </source>
</evidence>
<accession>A0AAW2LPD7</accession>
<sequence>MEYHPRGAIKAQALADIVVECPYEETPKVKWELYVDGSATSKQAGGGVVLVDPEKEELKFVIRYSENISNNEAKYKTQLAGIRTAAEARVQHLKIHCDSQLVVEQISTGFEV</sequence>
<organism evidence="2">
    <name type="scientific">Sesamum radiatum</name>
    <name type="common">Black benniseed</name>
    <dbReference type="NCBI Taxonomy" id="300843"/>
    <lineage>
        <taxon>Eukaryota</taxon>
        <taxon>Viridiplantae</taxon>
        <taxon>Streptophyta</taxon>
        <taxon>Embryophyta</taxon>
        <taxon>Tracheophyta</taxon>
        <taxon>Spermatophyta</taxon>
        <taxon>Magnoliopsida</taxon>
        <taxon>eudicotyledons</taxon>
        <taxon>Gunneridae</taxon>
        <taxon>Pentapetalae</taxon>
        <taxon>asterids</taxon>
        <taxon>lamiids</taxon>
        <taxon>Lamiales</taxon>
        <taxon>Pedaliaceae</taxon>
        <taxon>Sesamum</taxon>
    </lineage>
</organism>
<dbReference type="Pfam" id="PF13456">
    <property type="entry name" value="RVT_3"/>
    <property type="match status" value="1"/>
</dbReference>
<dbReference type="SUPFAM" id="SSF53098">
    <property type="entry name" value="Ribonuclease H-like"/>
    <property type="match status" value="1"/>
</dbReference>
<gene>
    <name evidence="2" type="ORF">Sradi_5365900</name>
</gene>
<dbReference type="InterPro" id="IPR002156">
    <property type="entry name" value="RNaseH_domain"/>
</dbReference>
<dbReference type="InterPro" id="IPR036397">
    <property type="entry name" value="RNaseH_sf"/>
</dbReference>
<feature type="domain" description="RNase H type-1" evidence="1">
    <location>
        <begin position="27"/>
        <end position="112"/>
    </location>
</feature>
<evidence type="ECO:0000259" key="1">
    <source>
        <dbReference type="PROSITE" id="PS50879"/>
    </source>
</evidence>
<protein>
    <recommendedName>
        <fullName evidence="1">RNase H type-1 domain-containing protein</fullName>
    </recommendedName>
</protein>
<dbReference type="Gene3D" id="3.30.420.10">
    <property type="entry name" value="Ribonuclease H-like superfamily/Ribonuclease H"/>
    <property type="match status" value="1"/>
</dbReference>
<dbReference type="GO" id="GO:0003676">
    <property type="term" value="F:nucleic acid binding"/>
    <property type="evidence" value="ECO:0007669"/>
    <property type="project" value="InterPro"/>
</dbReference>
<reference evidence="2" key="1">
    <citation type="submission" date="2020-06" db="EMBL/GenBank/DDBJ databases">
        <authorList>
            <person name="Li T."/>
            <person name="Hu X."/>
            <person name="Zhang T."/>
            <person name="Song X."/>
            <person name="Zhang H."/>
            <person name="Dai N."/>
            <person name="Sheng W."/>
            <person name="Hou X."/>
            <person name="Wei L."/>
        </authorList>
    </citation>
    <scope>NUCLEOTIDE SEQUENCE</scope>
    <source>
        <strain evidence="2">G02</strain>
        <tissue evidence="2">Leaf</tissue>
    </source>
</reference>
<comment type="caution">
    <text evidence="2">The sequence shown here is derived from an EMBL/GenBank/DDBJ whole genome shotgun (WGS) entry which is preliminary data.</text>
</comment>